<feature type="transmembrane region" description="Helical" evidence="3">
    <location>
        <begin position="190"/>
        <end position="211"/>
    </location>
</feature>
<dbReference type="PROSITE" id="PS50887">
    <property type="entry name" value="GGDEF"/>
    <property type="match status" value="1"/>
</dbReference>
<gene>
    <name evidence="5" type="ORF">ACFO3I_14405</name>
</gene>
<dbReference type="Gene3D" id="3.30.70.270">
    <property type="match status" value="1"/>
</dbReference>
<name>A0ABV9JPW0_9GAMM</name>
<proteinExistence type="predicted"/>
<organism evidence="5 6">
    <name type="scientific">Rheinheimera marina</name>
    <dbReference type="NCBI Taxonomy" id="1774958"/>
    <lineage>
        <taxon>Bacteria</taxon>
        <taxon>Pseudomonadati</taxon>
        <taxon>Pseudomonadota</taxon>
        <taxon>Gammaproteobacteria</taxon>
        <taxon>Chromatiales</taxon>
        <taxon>Chromatiaceae</taxon>
        <taxon>Rheinheimera</taxon>
    </lineage>
</organism>
<reference evidence="6" key="1">
    <citation type="journal article" date="2019" name="Int. J. Syst. Evol. Microbiol.">
        <title>The Global Catalogue of Microorganisms (GCM) 10K type strain sequencing project: providing services to taxonomists for standard genome sequencing and annotation.</title>
        <authorList>
            <consortium name="The Broad Institute Genomics Platform"/>
            <consortium name="The Broad Institute Genome Sequencing Center for Infectious Disease"/>
            <person name="Wu L."/>
            <person name="Ma J."/>
        </authorList>
    </citation>
    <scope>NUCLEOTIDE SEQUENCE [LARGE SCALE GENOMIC DNA]</scope>
    <source>
        <strain evidence="6">DT28</strain>
    </source>
</reference>
<evidence type="ECO:0000256" key="3">
    <source>
        <dbReference type="SAM" id="Phobius"/>
    </source>
</evidence>
<dbReference type="PANTHER" id="PTHR45138">
    <property type="entry name" value="REGULATORY COMPONENTS OF SENSORY TRANSDUCTION SYSTEM"/>
    <property type="match status" value="1"/>
</dbReference>
<feature type="transmembrane region" description="Helical" evidence="3">
    <location>
        <begin position="60"/>
        <end position="82"/>
    </location>
</feature>
<feature type="domain" description="GGDEF" evidence="4">
    <location>
        <begin position="252"/>
        <end position="385"/>
    </location>
</feature>
<feature type="transmembrane region" description="Helical" evidence="3">
    <location>
        <begin position="6"/>
        <end position="25"/>
    </location>
</feature>
<dbReference type="InterPro" id="IPR029787">
    <property type="entry name" value="Nucleotide_cyclase"/>
</dbReference>
<evidence type="ECO:0000313" key="6">
    <source>
        <dbReference type="Proteomes" id="UP001595962"/>
    </source>
</evidence>
<keyword evidence="6" id="KW-1185">Reference proteome</keyword>
<dbReference type="PANTHER" id="PTHR45138:SF9">
    <property type="entry name" value="DIGUANYLATE CYCLASE DGCM-RELATED"/>
    <property type="match status" value="1"/>
</dbReference>
<keyword evidence="3" id="KW-0812">Transmembrane</keyword>
<feature type="transmembrane region" description="Helical" evidence="3">
    <location>
        <begin position="118"/>
        <end position="136"/>
    </location>
</feature>
<keyword evidence="3" id="KW-0472">Membrane</keyword>
<dbReference type="NCBIfam" id="TIGR00254">
    <property type="entry name" value="GGDEF"/>
    <property type="match status" value="1"/>
</dbReference>
<accession>A0ABV9JPW0</accession>
<dbReference type="RefSeq" id="WP_377335059.1">
    <property type="nucleotide sequence ID" value="NZ_JBHSGB010000012.1"/>
</dbReference>
<keyword evidence="5" id="KW-0548">Nucleotidyltransferase</keyword>
<dbReference type="InterPro" id="IPR043128">
    <property type="entry name" value="Rev_trsase/Diguanyl_cyclase"/>
</dbReference>
<keyword evidence="3" id="KW-1133">Transmembrane helix</keyword>
<dbReference type="Proteomes" id="UP001595962">
    <property type="component" value="Unassembled WGS sequence"/>
</dbReference>
<evidence type="ECO:0000259" key="4">
    <source>
        <dbReference type="PROSITE" id="PS50887"/>
    </source>
</evidence>
<dbReference type="GO" id="GO:0052621">
    <property type="term" value="F:diguanylate cyclase activity"/>
    <property type="evidence" value="ECO:0007669"/>
    <property type="project" value="UniProtKB-EC"/>
</dbReference>
<dbReference type="SMART" id="SM00267">
    <property type="entry name" value="GGDEF"/>
    <property type="match status" value="1"/>
</dbReference>
<feature type="transmembrane region" description="Helical" evidence="3">
    <location>
        <begin position="34"/>
        <end position="54"/>
    </location>
</feature>
<feature type="transmembrane region" description="Helical" evidence="3">
    <location>
        <begin position="94"/>
        <end position="112"/>
    </location>
</feature>
<dbReference type="SUPFAM" id="SSF55073">
    <property type="entry name" value="Nucleotide cyclase"/>
    <property type="match status" value="1"/>
</dbReference>
<dbReference type="InterPro" id="IPR000160">
    <property type="entry name" value="GGDEF_dom"/>
</dbReference>
<dbReference type="CDD" id="cd01949">
    <property type="entry name" value="GGDEF"/>
    <property type="match status" value="1"/>
</dbReference>
<evidence type="ECO:0000256" key="2">
    <source>
        <dbReference type="ARBA" id="ARBA00034247"/>
    </source>
</evidence>
<evidence type="ECO:0000313" key="5">
    <source>
        <dbReference type="EMBL" id="MFC4656204.1"/>
    </source>
</evidence>
<protein>
    <recommendedName>
        <fullName evidence="1">diguanylate cyclase</fullName>
        <ecNumber evidence="1">2.7.7.65</ecNumber>
    </recommendedName>
</protein>
<keyword evidence="5" id="KW-0808">Transferase</keyword>
<evidence type="ECO:0000256" key="1">
    <source>
        <dbReference type="ARBA" id="ARBA00012528"/>
    </source>
</evidence>
<sequence>MDLLTLSAINFLLGLTILLCCGYQVKHQSSGSPWLWFSLSGACLLLNAGIALIADLGVQISLLLPMLANAATMSMHLCVLFGLAAWQQRPLRRWLYWSLVLTVVMLHLLPVMQQQFRLRVFVCFSVIILLNIRALGLLKPLKLSQLSVASRILGTALLFNLAQMTTRWLMYGAELMAPERFTQPPLLHQLGFFCMTVFASILLAGFVAVLVQQQHQLLLHQAQRDALTGLYNRHQLAPKITAVLNQSSRQKHQVALLLLDLDHFKQINDRFGHSLGDKVLTAVATAMQQHCRDYDLLFRLGGEEFLICLPDTGPQQALQKAEQLRLLIRQLHQQQDWPAELQLSASIGWTCSNGQSEVMSLIEQADQALYRAKQLGRNLVIYHSDLQDLPTHQAAQSSA</sequence>
<dbReference type="EC" id="2.7.7.65" evidence="1"/>
<dbReference type="EMBL" id="JBHSGB010000012">
    <property type="protein sequence ID" value="MFC4656204.1"/>
    <property type="molecule type" value="Genomic_DNA"/>
</dbReference>
<dbReference type="Pfam" id="PF00990">
    <property type="entry name" value="GGDEF"/>
    <property type="match status" value="1"/>
</dbReference>
<feature type="transmembrane region" description="Helical" evidence="3">
    <location>
        <begin position="148"/>
        <end position="170"/>
    </location>
</feature>
<comment type="caution">
    <text evidence="5">The sequence shown here is derived from an EMBL/GenBank/DDBJ whole genome shotgun (WGS) entry which is preliminary data.</text>
</comment>
<comment type="catalytic activity">
    <reaction evidence="2">
        <text>2 GTP = 3',3'-c-di-GMP + 2 diphosphate</text>
        <dbReference type="Rhea" id="RHEA:24898"/>
        <dbReference type="ChEBI" id="CHEBI:33019"/>
        <dbReference type="ChEBI" id="CHEBI:37565"/>
        <dbReference type="ChEBI" id="CHEBI:58805"/>
        <dbReference type="EC" id="2.7.7.65"/>
    </reaction>
</comment>
<dbReference type="InterPro" id="IPR050469">
    <property type="entry name" value="Diguanylate_Cyclase"/>
</dbReference>